<dbReference type="PRINTS" id="PR01558">
    <property type="entry name" value="CHEMOKINER11"/>
</dbReference>
<dbReference type="GO" id="GO:0097524">
    <property type="term" value="C:sperm plasma membrane"/>
    <property type="evidence" value="ECO:0007669"/>
    <property type="project" value="Ensembl"/>
</dbReference>
<dbReference type="InterPro" id="IPR005383">
    <property type="entry name" value="ACKR4"/>
</dbReference>
<keyword evidence="2" id="KW-1003">Cell membrane</keyword>
<evidence type="ECO:0000256" key="5">
    <source>
        <dbReference type="ARBA" id="ARBA00023040"/>
    </source>
</evidence>
<dbReference type="PROSITE" id="PS00237">
    <property type="entry name" value="G_PROTEIN_RECEP_F1_1"/>
    <property type="match status" value="1"/>
</dbReference>
<dbReference type="PANTHER" id="PTHR10489">
    <property type="entry name" value="CELL ADHESION MOLECULE"/>
    <property type="match status" value="1"/>
</dbReference>
<evidence type="ECO:0000259" key="12">
    <source>
        <dbReference type="PROSITE" id="PS50262"/>
    </source>
</evidence>
<keyword evidence="9 10" id="KW-0807">Transducer</keyword>
<keyword evidence="7 10" id="KW-0675">Receptor</keyword>
<dbReference type="InterPro" id="IPR000276">
    <property type="entry name" value="GPCR_Rhodpsn"/>
</dbReference>
<dbReference type="GO" id="GO:0002523">
    <property type="term" value="P:leukocyte migration involved in inflammatory response"/>
    <property type="evidence" value="ECO:0007669"/>
    <property type="project" value="Ensembl"/>
</dbReference>
<dbReference type="Gene3D" id="1.20.1070.10">
    <property type="entry name" value="Rhodopsin 7-helix transmembrane proteins"/>
    <property type="match status" value="1"/>
</dbReference>
<dbReference type="GO" id="GO:0007204">
    <property type="term" value="P:positive regulation of cytosolic calcium ion concentration"/>
    <property type="evidence" value="ECO:0007669"/>
    <property type="project" value="TreeGrafter"/>
</dbReference>
<dbReference type="FunFam" id="1.20.1070.10:FF:000035">
    <property type="entry name" value="C-C chemokine receptor type 6"/>
    <property type="match status" value="1"/>
</dbReference>
<keyword evidence="14" id="KW-1185">Reference proteome</keyword>
<dbReference type="GO" id="GO:0005044">
    <property type="term" value="F:scavenger receptor activity"/>
    <property type="evidence" value="ECO:0007669"/>
    <property type="project" value="InterPro"/>
</dbReference>
<dbReference type="GO" id="GO:2000510">
    <property type="term" value="P:positive regulation of dendritic cell chemotaxis"/>
    <property type="evidence" value="ECO:0007669"/>
    <property type="project" value="TreeGrafter"/>
</dbReference>
<dbReference type="Pfam" id="PF00001">
    <property type="entry name" value="7tm_1"/>
    <property type="match status" value="1"/>
</dbReference>
<dbReference type="GO" id="GO:0060326">
    <property type="term" value="P:cell chemotaxis"/>
    <property type="evidence" value="ECO:0007669"/>
    <property type="project" value="Ensembl"/>
</dbReference>
<evidence type="ECO:0000256" key="3">
    <source>
        <dbReference type="ARBA" id="ARBA00022692"/>
    </source>
</evidence>
<evidence type="ECO:0000256" key="9">
    <source>
        <dbReference type="ARBA" id="ARBA00023224"/>
    </source>
</evidence>
<reference evidence="13" key="3">
    <citation type="submission" date="2025-09" db="UniProtKB">
        <authorList>
            <consortium name="Ensembl"/>
        </authorList>
    </citation>
    <scope>IDENTIFICATION</scope>
</reference>
<evidence type="ECO:0000256" key="2">
    <source>
        <dbReference type="ARBA" id="ARBA00022475"/>
    </source>
</evidence>
<dbReference type="GO" id="GO:0097228">
    <property type="term" value="C:sperm principal piece"/>
    <property type="evidence" value="ECO:0007669"/>
    <property type="project" value="Ensembl"/>
</dbReference>
<dbReference type="GO" id="GO:0048290">
    <property type="term" value="P:isotype switching to IgA isotypes"/>
    <property type="evidence" value="ECO:0007669"/>
    <property type="project" value="Ensembl"/>
</dbReference>
<name>A0A670I6K1_PODMU</name>
<dbReference type="Proteomes" id="UP000472272">
    <property type="component" value="Chromosome 3"/>
</dbReference>
<dbReference type="InterPro" id="IPR000355">
    <property type="entry name" value="Chemokine_rcpt"/>
</dbReference>
<accession>A0A670I6K1</accession>
<evidence type="ECO:0000256" key="8">
    <source>
        <dbReference type="ARBA" id="ARBA00023180"/>
    </source>
</evidence>
<dbReference type="GO" id="GO:1904156">
    <property type="term" value="P:DN3 thymocyte differentiation"/>
    <property type="evidence" value="ECO:0007669"/>
    <property type="project" value="Ensembl"/>
</dbReference>
<evidence type="ECO:0000256" key="10">
    <source>
        <dbReference type="RuleBase" id="RU000688"/>
    </source>
</evidence>
<dbReference type="GO" id="GO:0060474">
    <property type="term" value="P:positive regulation of flagellated sperm motility involved in capacitation"/>
    <property type="evidence" value="ECO:0007669"/>
    <property type="project" value="Ensembl"/>
</dbReference>
<feature type="transmembrane region" description="Helical" evidence="11">
    <location>
        <begin position="219"/>
        <end position="241"/>
    </location>
</feature>
<dbReference type="GO" id="GO:2000404">
    <property type="term" value="P:regulation of T cell migration"/>
    <property type="evidence" value="ECO:0007669"/>
    <property type="project" value="Ensembl"/>
</dbReference>
<evidence type="ECO:0000313" key="14">
    <source>
        <dbReference type="Proteomes" id="UP000472272"/>
    </source>
</evidence>
<dbReference type="GO" id="GO:0016493">
    <property type="term" value="F:C-C chemokine receptor activity"/>
    <property type="evidence" value="ECO:0007669"/>
    <property type="project" value="Ensembl"/>
</dbReference>
<keyword evidence="5 10" id="KW-0297">G-protein coupled receptor</keyword>
<keyword evidence="8" id="KW-0325">Glycoprotein</keyword>
<evidence type="ECO:0000256" key="4">
    <source>
        <dbReference type="ARBA" id="ARBA00022989"/>
    </source>
</evidence>
<evidence type="ECO:0000256" key="11">
    <source>
        <dbReference type="SAM" id="Phobius"/>
    </source>
</evidence>
<feature type="transmembrane region" description="Helical" evidence="11">
    <location>
        <begin position="57"/>
        <end position="78"/>
    </location>
</feature>
<gene>
    <name evidence="13" type="primary">CCR6</name>
</gene>
<dbReference type="AlphaFoldDB" id="A0A670I6K1"/>
<keyword evidence="4 11" id="KW-1133">Transmembrane helix</keyword>
<dbReference type="SUPFAM" id="SSF81321">
    <property type="entry name" value="Family A G protein-coupled receptor-like"/>
    <property type="match status" value="1"/>
</dbReference>
<evidence type="ECO:0000256" key="1">
    <source>
        <dbReference type="ARBA" id="ARBA00004651"/>
    </source>
</evidence>
<feature type="transmembrane region" description="Helical" evidence="11">
    <location>
        <begin position="171"/>
        <end position="190"/>
    </location>
</feature>
<proteinExistence type="inferred from homology"/>
<evidence type="ECO:0000256" key="7">
    <source>
        <dbReference type="ARBA" id="ARBA00023170"/>
    </source>
</evidence>
<reference evidence="13 14" key="1">
    <citation type="journal article" date="2019" name="Proc. Natl. Acad. Sci. U.S.A.">
        <title>Regulatory changes in pterin and carotenoid genes underlie balanced color polymorphisms in the wall lizard.</title>
        <authorList>
            <person name="Andrade P."/>
            <person name="Pinho C."/>
            <person name="Perez I de Lanuza G."/>
            <person name="Afonso S."/>
            <person name="Brejcha J."/>
            <person name="Rubin C.J."/>
            <person name="Wallerman O."/>
            <person name="Pereira P."/>
            <person name="Sabatino S.J."/>
            <person name="Bellati A."/>
            <person name="Pellitteri-Rosa D."/>
            <person name="Bosakova Z."/>
            <person name="Bunikis I."/>
            <person name="Carretero M.A."/>
            <person name="Feiner N."/>
            <person name="Marsik P."/>
            <person name="Pauperio F."/>
            <person name="Salvi D."/>
            <person name="Soler L."/>
            <person name="While G.M."/>
            <person name="Uller T."/>
            <person name="Font E."/>
            <person name="Andersson L."/>
            <person name="Carneiro M."/>
        </authorList>
    </citation>
    <scope>NUCLEOTIDE SEQUENCE</scope>
</reference>
<dbReference type="OMA" id="TKEICDH"/>
<protein>
    <submittedName>
        <fullName evidence="13">C-C motif chemokine receptor 6</fullName>
    </submittedName>
</protein>
<feature type="transmembrane region" description="Helical" evidence="11">
    <location>
        <begin position="262"/>
        <end position="283"/>
    </location>
</feature>
<dbReference type="GO" id="GO:0009897">
    <property type="term" value="C:external side of plasma membrane"/>
    <property type="evidence" value="ECO:0007669"/>
    <property type="project" value="Ensembl"/>
</dbReference>
<dbReference type="Ensembl" id="ENSPMRT00000007807.1">
    <property type="protein sequence ID" value="ENSPMRP00000007294.1"/>
    <property type="gene ID" value="ENSPMRG00000004939.1"/>
</dbReference>
<evidence type="ECO:0000313" key="13">
    <source>
        <dbReference type="Ensembl" id="ENSPMRP00000007294.1"/>
    </source>
</evidence>
<dbReference type="GO" id="GO:1904155">
    <property type="term" value="P:DN2 thymocyte differentiation"/>
    <property type="evidence" value="ECO:0007669"/>
    <property type="project" value="Ensembl"/>
</dbReference>
<feature type="domain" description="G-protein coupled receptors family 1 profile" evidence="12">
    <location>
        <begin position="68"/>
        <end position="323"/>
    </location>
</feature>
<organism evidence="13 14">
    <name type="scientific">Podarcis muralis</name>
    <name type="common">Wall lizard</name>
    <name type="synonym">Lacerta muralis</name>
    <dbReference type="NCBI Taxonomy" id="64176"/>
    <lineage>
        <taxon>Eukaryota</taxon>
        <taxon>Metazoa</taxon>
        <taxon>Chordata</taxon>
        <taxon>Craniata</taxon>
        <taxon>Vertebrata</taxon>
        <taxon>Euteleostomi</taxon>
        <taxon>Lepidosauria</taxon>
        <taxon>Squamata</taxon>
        <taxon>Bifurcata</taxon>
        <taxon>Unidentata</taxon>
        <taxon>Episquamata</taxon>
        <taxon>Laterata</taxon>
        <taxon>Lacertibaenia</taxon>
        <taxon>Lacertidae</taxon>
        <taxon>Podarcis</taxon>
    </lineage>
</organism>
<sequence length="372" mass="41734">MYGTPKCANLTADSFMNLCEFMKQSTIADYSDLYAEIAMPCDKDEVRNFTKAFLPTAYSLICVLGFVGNMFVVMTFVLYKRSDSITDVCLCNMAIVDILFVLTLPFWAVNYALDNWIFGDFLCKLTKGIYAINFNCGMLLLACISIDRYVAIVQAIKSFKLRARCLAHSKVICLAVWVSSMLISSATFMFSESYALPGNATTYICDHKSSANSNVQLKLLILSFQLLFGFFVPLLFMVFCYTFIVRTLVQAQNSKRSKAIRVIISIVVVFLLCQVPYNMVLLVTAESMGKLDKACQSEKQLAYAKYVTETLAFLHCGMNPVLYAFIGVKFRNYFVKIITSLCCVRHMNCGTTLGSKISSDAVHSRQTSEVCE</sequence>
<dbReference type="GeneTree" id="ENSGT01030000234667"/>
<dbReference type="PRINTS" id="PR00657">
    <property type="entry name" value="CCCHEMOKINER"/>
</dbReference>
<dbReference type="InterPro" id="IPR017452">
    <property type="entry name" value="GPCR_Rhodpsn_7TM"/>
</dbReference>
<evidence type="ECO:0000256" key="6">
    <source>
        <dbReference type="ARBA" id="ARBA00023136"/>
    </source>
</evidence>
<dbReference type="InterPro" id="IPR050119">
    <property type="entry name" value="CCR1-9-like"/>
</dbReference>
<reference evidence="13" key="2">
    <citation type="submission" date="2025-08" db="UniProtKB">
        <authorList>
            <consortium name="Ensembl"/>
        </authorList>
    </citation>
    <scope>IDENTIFICATION</scope>
</reference>
<comment type="similarity">
    <text evidence="10">Belongs to the G-protein coupled receptor 1 family.</text>
</comment>
<dbReference type="PRINTS" id="PR00237">
    <property type="entry name" value="GPCRRHODOPSN"/>
</dbReference>
<keyword evidence="6 11" id="KW-0472">Membrane</keyword>
<dbReference type="GO" id="GO:0072679">
    <property type="term" value="P:thymocyte migration"/>
    <property type="evidence" value="ECO:0007669"/>
    <property type="project" value="Ensembl"/>
</dbReference>
<dbReference type="PANTHER" id="PTHR10489:SF611">
    <property type="entry name" value="C-C CHEMOKINE RECEPTOR TYPE 6"/>
    <property type="match status" value="1"/>
</dbReference>
<feature type="transmembrane region" description="Helical" evidence="11">
    <location>
        <begin position="129"/>
        <end position="150"/>
    </location>
</feature>
<comment type="subcellular location">
    <subcellularLocation>
        <location evidence="1">Cell membrane</location>
        <topology evidence="1">Multi-pass membrane protein</topology>
    </subcellularLocation>
</comment>
<feature type="transmembrane region" description="Helical" evidence="11">
    <location>
        <begin position="90"/>
        <end position="109"/>
    </location>
</feature>
<dbReference type="GO" id="GO:0097225">
    <property type="term" value="C:sperm midpiece"/>
    <property type="evidence" value="ECO:0007669"/>
    <property type="project" value="Ensembl"/>
</dbReference>
<dbReference type="PROSITE" id="PS50262">
    <property type="entry name" value="G_PROTEIN_RECEP_F1_2"/>
    <property type="match status" value="1"/>
</dbReference>
<keyword evidence="3 10" id="KW-0812">Transmembrane</keyword>
<dbReference type="GO" id="GO:0019722">
    <property type="term" value="P:calcium-mediated signaling"/>
    <property type="evidence" value="ECO:0007669"/>
    <property type="project" value="Ensembl"/>
</dbReference>
<feature type="transmembrane region" description="Helical" evidence="11">
    <location>
        <begin position="303"/>
        <end position="326"/>
    </location>
</feature>
<dbReference type="GO" id="GO:0019957">
    <property type="term" value="F:C-C chemokine binding"/>
    <property type="evidence" value="ECO:0007669"/>
    <property type="project" value="Ensembl"/>
</dbReference>